<gene>
    <name evidence="2" type="primary">g1842</name>
    <name evidence="2" type="ORF">VP750_LOCUS1571</name>
</gene>
<dbReference type="EMBL" id="CAXHTA020000002">
    <property type="protein sequence ID" value="CAL5219912.1"/>
    <property type="molecule type" value="Genomic_DNA"/>
</dbReference>
<proteinExistence type="predicted"/>
<dbReference type="CDD" id="cd04491">
    <property type="entry name" value="SoSSB_OBF"/>
    <property type="match status" value="1"/>
</dbReference>
<keyword evidence="3" id="KW-1185">Reference proteome</keyword>
<comment type="caution">
    <text evidence="2">The sequence shown here is derived from an EMBL/GenBank/DDBJ whole genome shotgun (WGS) entry which is preliminary data.</text>
</comment>
<dbReference type="Pfam" id="PF21473">
    <property type="entry name" value="OB_Ssb-like"/>
    <property type="match status" value="1"/>
</dbReference>
<evidence type="ECO:0000313" key="2">
    <source>
        <dbReference type="EMBL" id="CAL5219912.1"/>
    </source>
</evidence>
<dbReference type="InterPro" id="IPR048970">
    <property type="entry name" value="OB_Ssb-like"/>
</dbReference>
<protein>
    <submittedName>
        <fullName evidence="2">G1842 protein</fullName>
    </submittedName>
</protein>
<sequence>MAQPPAKRQPVFTTIAQLRPDTSGHNLTVKVLSQRLVLQRPSRPNTKPATIAECLVGDPTGCIILTARNEQVEFMEEGHFLTLRNAKIDMYKGSMRLAVNQWGVIERAPEQPDFSVKMDLNLSNVEYELVRIDAAGSEGEQPAAAAAPAEQPSAS</sequence>
<dbReference type="PANTHER" id="PTHR31472:SF5">
    <property type="entry name" value="OS05G0244600 PROTEIN"/>
    <property type="match status" value="1"/>
</dbReference>
<accession>A0ABP1FQV6</accession>
<reference evidence="2 3" key="1">
    <citation type="submission" date="2024-06" db="EMBL/GenBank/DDBJ databases">
        <authorList>
            <person name="Kraege A."/>
            <person name="Thomma B."/>
        </authorList>
    </citation>
    <scope>NUCLEOTIDE SEQUENCE [LARGE SCALE GENOMIC DNA]</scope>
</reference>
<name>A0ABP1FQV6_9CHLO</name>
<dbReference type="Gene3D" id="2.40.50.140">
    <property type="entry name" value="Nucleic acid-binding proteins"/>
    <property type="match status" value="1"/>
</dbReference>
<dbReference type="Proteomes" id="UP001497392">
    <property type="component" value="Unassembled WGS sequence"/>
</dbReference>
<dbReference type="SUPFAM" id="SSF50249">
    <property type="entry name" value="Nucleic acid-binding proteins"/>
    <property type="match status" value="1"/>
</dbReference>
<dbReference type="InterPro" id="IPR012340">
    <property type="entry name" value="NA-bd_OB-fold"/>
</dbReference>
<evidence type="ECO:0000313" key="3">
    <source>
        <dbReference type="Proteomes" id="UP001497392"/>
    </source>
</evidence>
<dbReference type="PANTHER" id="PTHR31472">
    <property type="entry name" value="OS05G0244600 PROTEIN"/>
    <property type="match status" value="1"/>
</dbReference>
<evidence type="ECO:0000259" key="1">
    <source>
        <dbReference type="Pfam" id="PF21473"/>
    </source>
</evidence>
<feature type="domain" description="Single-stranded DNA binding protein Ssb-like OB fold" evidence="1">
    <location>
        <begin position="18"/>
        <end position="106"/>
    </location>
</feature>
<organism evidence="2 3">
    <name type="scientific">Coccomyxa viridis</name>
    <dbReference type="NCBI Taxonomy" id="1274662"/>
    <lineage>
        <taxon>Eukaryota</taxon>
        <taxon>Viridiplantae</taxon>
        <taxon>Chlorophyta</taxon>
        <taxon>core chlorophytes</taxon>
        <taxon>Trebouxiophyceae</taxon>
        <taxon>Trebouxiophyceae incertae sedis</taxon>
        <taxon>Coccomyxaceae</taxon>
        <taxon>Coccomyxa</taxon>
    </lineage>
</organism>